<dbReference type="Proteomes" id="UP000095597">
    <property type="component" value="Unassembled WGS sequence"/>
</dbReference>
<dbReference type="OrthoDB" id="1850870at2"/>
<dbReference type="RefSeq" id="WP_055213432.1">
    <property type="nucleotide sequence ID" value="NZ_CYXO01000002.1"/>
</dbReference>
<accession>A0A173RDN6</accession>
<dbReference type="NCBIfam" id="NF047353">
    <property type="entry name" value="tube_lmo2291"/>
    <property type="match status" value="1"/>
</dbReference>
<reference evidence="1 2" key="1">
    <citation type="submission" date="2015-09" db="EMBL/GenBank/DDBJ databases">
        <authorList>
            <consortium name="Pathogen Informatics"/>
        </authorList>
    </citation>
    <scope>NUCLEOTIDE SEQUENCE [LARGE SCALE GENOMIC DNA]</scope>
    <source>
        <strain evidence="1 2">2789STDY5834961</strain>
    </source>
</reference>
<dbReference type="EMBL" id="CYXO01000002">
    <property type="protein sequence ID" value="CUM75759.1"/>
    <property type="molecule type" value="Genomic_DNA"/>
</dbReference>
<evidence type="ECO:0000313" key="1">
    <source>
        <dbReference type="EMBL" id="CUM75759.1"/>
    </source>
</evidence>
<sequence length="168" mass="18146">MKLSELMKEYTPSESYEGWVTNDDYVFAIDTAPNGSTATKEGDYVVVEMGIAGLDAQLNPITQDKTYIRAGQNTMKTGTQRAFSATGDRYVGDEAQDYCLSHKTKYGTGNSVVTNYLYFNVLTGKGEKGQCSIIVNSDGSGNAGESSSIDVEFKKMGATPAEYTYVAA</sequence>
<organism evidence="1 2">
    <name type="scientific">Dorea longicatena</name>
    <dbReference type="NCBI Taxonomy" id="88431"/>
    <lineage>
        <taxon>Bacteria</taxon>
        <taxon>Bacillati</taxon>
        <taxon>Bacillota</taxon>
        <taxon>Clostridia</taxon>
        <taxon>Lachnospirales</taxon>
        <taxon>Lachnospiraceae</taxon>
        <taxon>Dorea</taxon>
    </lineage>
</organism>
<gene>
    <name evidence="1" type="ORF">ERS852573_00388</name>
</gene>
<dbReference type="AlphaFoldDB" id="A0A173RDN6"/>
<proteinExistence type="predicted"/>
<evidence type="ECO:0000313" key="2">
    <source>
        <dbReference type="Proteomes" id="UP000095597"/>
    </source>
</evidence>
<protein>
    <submittedName>
        <fullName evidence="1">Uncharacterized protein</fullName>
    </submittedName>
</protein>
<name>A0A173RDN6_9FIRM</name>